<sequence length="267" mass="28995">MASAIFEKSNTLGLYAMNVPSEFGGAGLSALETMMVEEHFGHTIDILARRAFRNVYEVHFGCDEAQRDRWLYPCVSGDRTVSIAITEPEAGSDARAITTKAQKDGSGWLLNGRKHLISDGLFSDFFVVSAVTDLSTGGRSISLFLVDKESPGVVAARDQNMMGLKGTSHVELFFDDVHLDADSLIGELESGMRQIRTTLGRVCLAQVGARSVGKSAQIMDLAVDYARTRKRFGKSIGEFQMIQSMIALDTMKLGSGLYDTTSSGGWS</sequence>
<organism evidence="10 11">
    <name type="scientific">Acidithrix ferrooxidans</name>
    <dbReference type="NCBI Taxonomy" id="1280514"/>
    <lineage>
        <taxon>Bacteria</taxon>
        <taxon>Bacillati</taxon>
        <taxon>Actinomycetota</taxon>
        <taxon>Acidimicrobiia</taxon>
        <taxon>Acidimicrobiales</taxon>
        <taxon>Acidimicrobiaceae</taxon>
        <taxon>Acidithrix</taxon>
    </lineage>
</organism>
<dbReference type="GO" id="GO:0050660">
    <property type="term" value="F:flavin adenine dinucleotide binding"/>
    <property type="evidence" value="ECO:0007669"/>
    <property type="project" value="InterPro"/>
</dbReference>
<dbReference type="PANTHER" id="PTHR43884">
    <property type="entry name" value="ACYL-COA DEHYDROGENASE"/>
    <property type="match status" value="1"/>
</dbReference>
<dbReference type="InterPro" id="IPR046373">
    <property type="entry name" value="Acyl-CoA_Oxase/DH_mid-dom_sf"/>
</dbReference>
<dbReference type="Gene3D" id="2.40.110.10">
    <property type="entry name" value="Butyryl-CoA Dehydrogenase, subunit A, domain 2"/>
    <property type="match status" value="1"/>
</dbReference>
<keyword evidence="11" id="KW-1185">Reference proteome</keyword>
<proteinExistence type="inferred from homology"/>
<dbReference type="InterPro" id="IPR009100">
    <property type="entry name" value="AcylCoA_DH/oxidase_NM_dom_sf"/>
</dbReference>
<dbReference type="Pfam" id="PF02770">
    <property type="entry name" value="Acyl-CoA_dh_M"/>
    <property type="match status" value="1"/>
</dbReference>
<evidence type="ECO:0000313" key="11">
    <source>
        <dbReference type="Proteomes" id="UP000032360"/>
    </source>
</evidence>
<evidence type="ECO:0000256" key="4">
    <source>
        <dbReference type="ARBA" id="ARBA00022827"/>
    </source>
</evidence>
<dbReference type="EC" id="1.3.99.-" evidence="10"/>
<comment type="cofactor">
    <cofactor evidence="1 6">
        <name>FAD</name>
        <dbReference type="ChEBI" id="CHEBI:57692"/>
    </cofactor>
</comment>
<evidence type="ECO:0000256" key="1">
    <source>
        <dbReference type="ARBA" id="ARBA00001974"/>
    </source>
</evidence>
<dbReference type="InterPro" id="IPR006091">
    <property type="entry name" value="Acyl-CoA_Oxase/DH_mid-dom"/>
</dbReference>
<dbReference type="SUPFAM" id="SSF47203">
    <property type="entry name" value="Acyl-CoA dehydrogenase C-terminal domain-like"/>
    <property type="match status" value="1"/>
</dbReference>
<dbReference type="Pfam" id="PF00441">
    <property type="entry name" value="Acyl-CoA_dh_1"/>
    <property type="match status" value="1"/>
</dbReference>
<dbReference type="PANTHER" id="PTHR43884:SF40">
    <property type="entry name" value="ACYL-COA DEHYDROGENASE"/>
    <property type="match status" value="1"/>
</dbReference>
<comment type="similarity">
    <text evidence="2 6">Belongs to the acyl-CoA dehydrogenase family.</text>
</comment>
<feature type="domain" description="Acyl-CoA dehydrogenase/oxidase N-terminal" evidence="9">
    <location>
        <begin position="4"/>
        <end position="78"/>
    </location>
</feature>
<evidence type="ECO:0000256" key="2">
    <source>
        <dbReference type="ARBA" id="ARBA00009347"/>
    </source>
</evidence>
<evidence type="ECO:0000313" key="10">
    <source>
        <dbReference type="EMBL" id="KJF17435.1"/>
    </source>
</evidence>
<gene>
    <name evidence="10" type="primary">fadE</name>
    <name evidence="10" type="ORF">AXFE_17130</name>
</gene>
<keyword evidence="5 6" id="KW-0560">Oxidoreductase</keyword>
<evidence type="ECO:0000259" key="9">
    <source>
        <dbReference type="Pfam" id="PF02771"/>
    </source>
</evidence>
<dbReference type="Gene3D" id="1.20.140.10">
    <property type="entry name" value="Butyryl-CoA Dehydrogenase, subunit A, domain 3"/>
    <property type="match status" value="1"/>
</dbReference>
<dbReference type="PROSITE" id="PS00072">
    <property type="entry name" value="ACYL_COA_DH_1"/>
    <property type="match status" value="1"/>
</dbReference>
<dbReference type="InterPro" id="IPR009075">
    <property type="entry name" value="AcylCo_DH/oxidase_C"/>
</dbReference>
<dbReference type="SUPFAM" id="SSF56645">
    <property type="entry name" value="Acyl-CoA dehydrogenase NM domain-like"/>
    <property type="match status" value="1"/>
</dbReference>
<evidence type="ECO:0000256" key="6">
    <source>
        <dbReference type="RuleBase" id="RU362125"/>
    </source>
</evidence>
<dbReference type="AlphaFoldDB" id="A0A0D8HHH5"/>
<keyword evidence="4 6" id="KW-0274">FAD</keyword>
<accession>A0A0D8HHH5</accession>
<dbReference type="Gene3D" id="1.10.540.10">
    <property type="entry name" value="Acyl-CoA dehydrogenase/oxidase, N-terminal domain"/>
    <property type="match status" value="1"/>
</dbReference>
<dbReference type="STRING" id="1280514.AXFE_17130"/>
<feature type="domain" description="Acyl-CoA dehydrogenase/oxidase C-terminal" evidence="7">
    <location>
        <begin position="191"/>
        <end position="247"/>
    </location>
</feature>
<protein>
    <submittedName>
        <fullName evidence="10">Putative acyl-CoA dehydrogenase</fullName>
        <ecNumber evidence="10">1.3.99.-</ecNumber>
    </submittedName>
</protein>
<dbReference type="InterPro" id="IPR037069">
    <property type="entry name" value="AcylCoA_DH/ox_N_sf"/>
</dbReference>
<comment type="caution">
    <text evidence="10">The sequence shown here is derived from an EMBL/GenBank/DDBJ whole genome shotgun (WGS) entry which is preliminary data.</text>
</comment>
<feature type="domain" description="Acyl-CoA oxidase/dehydrogenase middle" evidence="8">
    <location>
        <begin position="83"/>
        <end position="177"/>
    </location>
</feature>
<evidence type="ECO:0000259" key="8">
    <source>
        <dbReference type="Pfam" id="PF02770"/>
    </source>
</evidence>
<evidence type="ECO:0000259" key="7">
    <source>
        <dbReference type="Pfam" id="PF00441"/>
    </source>
</evidence>
<dbReference type="EMBL" id="JXYS01000042">
    <property type="protein sequence ID" value="KJF17435.1"/>
    <property type="molecule type" value="Genomic_DNA"/>
</dbReference>
<evidence type="ECO:0000256" key="3">
    <source>
        <dbReference type="ARBA" id="ARBA00022630"/>
    </source>
</evidence>
<reference evidence="10 11" key="1">
    <citation type="submission" date="2015-01" db="EMBL/GenBank/DDBJ databases">
        <title>Draft genome of the acidophilic iron oxidizer Acidithrix ferrooxidans strain Py-F3.</title>
        <authorList>
            <person name="Poehlein A."/>
            <person name="Eisen S."/>
            <person name="Schloemann M."/>
            <person name="Johnson B.D."/>
            <person name="Daniel R."/>
            <person name="Muehling M."/>
        </authorList>
    </citation>
    <scope>NUCLEOTIDE SEQUENCE [LARGE SCALE GENOMIC DNA]</scope>
    <source>
        <strain evidence="10 11">Py-F3</strain>
    </source>
</reference>
<dbReference type="Proteomes" id="UP000032360">
    <property type="component" value="Unassembled WGS sequence"/>
</dbReference>
<dbReference type="InterPro" id="IPR036250">
    <property type="entry name" value="AcylCo_DH-like_C"/>
</dbReference>
<name>A0A0D8HHH5_9ACTN</name>
<dbReference type="InterPro" id="IPR013786">
    <property type="entry name" value="AcylCoA_DH/ox_N"/>
</dbReference>
<dbReference type="CDD" id="cd00567">
    <property type="entry name" value="ACAD"/>
    <property type="match status" value="1"/>
</dbReference>
<dbReference type="FunFam" id="2.40.110.10:FF:000002">
    <property type="entry name" value="Acyl-CoA dehydrogenase fadE12"/>
    <property type="match status" value="1"/>
</dbReference>
<keyword evidence="3 6" id="KW-0285">Flavoprotein</keyword>
<evidence type="ECO:0000256" key="5">
    <source>
        <dbReference type="ARBA" id="ARBA00023002"/>
    </source>
</evidence>
<dbReference type="GO" id="GO:0003995">
    <property type="term" value="F:acyl-CoA dehydrogenase activity"/>
    <property type="evidence" value="ECO:0007669"/>
    <property type="project" value="InterPro"/>
</dbReference>
<dbReference type="Pfam" id="PF02771">
    <property type="entry name" value="Acyl-CoA_dh_N"/>
    <property type="match status" value="1"/>
</dbReference>
<dbReference type="InterPro" id="IPR006089">
    <property type="entry name" value="Acyl-CoA_DH_CS"/>
</dbReference>